<name>A0A941BMR8_9BURK</name>
<proteinExistence type="predicted"/>
<keyword evidence="4" id="KW-1185">Reference proteome</keyword>
<keyword evidence="1" id="KW-0472">Membrane</keyword>
<dbReference type="InterPro" id="IPR018649">
    <property type="entry name" value="SHOCT"/>
</dbReference>
<protein>
    <submittedName>
        <fullName evidence="3">SHOCT domain-containing protein</fullName>
    </submittedName>
</protein>
<keyword evidence="1" id="KW-0812">Transmembrane</keyword>
<feature type="domain" description="SHOCT" evidence="2">
    <location>
        <begin position="38"/>
        <end position="63"/>
    </location>
</feature>
<reference evidence="3 4" key="1">
    <citation type="submission" date="2021-04" db="EMBL/GenBank/DDBJ databases">
        <title>The genome sequence of Ideonella sp. 3Y2.</title>
        <authorList>
            <person name="Liu Y."/>
        </authorList>
    </citation>
    <scope>NUCLEOTIDE SEQUENCE [LARGE SCALE GENOMIC DNA]</scope>
    <source>
        <strain evidence="3 4">3Y2</strain>
    </source>
</reference>
<evidence type="ECO:0000259" key="2">
    <source>
        <dbReference type="Pfam" id="PF09851"/>
    </source>
</evidence>
<comment type="caution">
    <text evidence="3">The sequence shown here is derived from an EMBL/GenBank/DDBJ whole genome shotgun (WGS) entry which is preliminary data.</text>
</comment>
<evidence type="ECO:0000313" key="4">
    <source>
        <dbReference type="Proteomes" id="UP000676246"/>
    </source>
</evidence>
<accession>A0A941BMR8</accession>
<evidence type="ECO:0000313" key="3">
    <source>
        <dbReference type="EMBL" id="MBQ0932554.1"/>
    </source>
</evidence>
<sequence>MGGMHGLWWLFWIVLVAAVFYATWGRASGGRRGSRETPHEVLRRRLASGEIDAQEYEQRKALLDRDAGKSV</sequence>
<evidence type="ECO:0000256" key="1">
    <source>
        <dbReference type="SAM" id="Phobius"/>
    </source>
</evidence>
<feature type="transmembrane region" description="Helical" evidence="1">
    <location>
        <begin position="6"/>
        <end position="24"/>
    </location>
</feature>
<gene>
    <name evidence="3" type="ORF">KAK03_18915</name>
</gene>
<organism evidence="3 4">
    <name type="scientific">Ideonella alba</name>
    <dbReference type="NCBI Taxonomy" id="2824118"/>
    <lineage>
        <taxon>Bacteria</taxon>
        <taxon>Pseudomonadati</taxon>
        <taxon>Pseudomonadota</taxon>
        <taxon>Betaproteobacteria</taxon>
        <taxon>Burkholderiales</taxon>
        <taxon>Sphaerotilaceae</taxon>
        <taxon>Ideonella</taxon>
    </lineage>
</organism>
<dbReference type="Pfam" id="PF09851">
    <property type="entry name" value="SHOCT"/>
    <property type="match status" value="1"/>
</dbReference>
<dbReference type="Proteomes" id="UP000676246">
    <property type="component" value="Unassembled WGS sequence"/>
</dbReference>
<keyword evidence="1" id="KW-1133">Transmembrane helix</keyword>
<dbReference type="AlphaFoldDB" id="A0A941BMR8"/>
<dbReference type="EMBL" id="JAGQDD010000017">
    <property type="protein sequence ID" value="MBQ0932554.1"/>
    <property type="molecule type" value="Genomic_DNA"/>
</dbReference>